<sequence>MYVYEENKQASKLAFRVSDVRHVVIVITDGRSENYMYTQAQAKALKDGGALVFAIGVGSYVDDIELQEIASAPSNHYLFKTTGYDALPSIKDTLAIRACGQAIQQTIGRR</sequence>
<evidence type="ECO:0000259" key="1">
    <source>
        <dbReference type="PROSITE" id="PS50234"/>
    </source>
</evidence>
<dbReference type="PANTHER" id="PTHR24020:SF87">
    <property type="entry name" value="COLLAGEN ALPHA-1(VI) CHAIN-LIKE"/>
    <property type="match status" value="1"/>
</dbReference>
<accession>A0ABM0JNQ9</accession>
<dbReference type="RefSeq" id="XP_005097976.2">
    <property type="nucleotide sequence ID" value="XM_005097919.2"/>
</dbReference>
<dbReference type="InterPro" id="IPR050525">
    <property type="entry name" value="ECM_Assembly_Org"/>
</dbReference>
<dbReference type="PANTHER" id="PTHR24020">
    <property type="entry name" value="COLLAGEN ALPHA"/>
    <property type="match status" value="1"/>
</dbReference>
<proteinExistence type="predicted"/>
<name>A0ABM0JNQ9_APLCA</name>
<dbReference type="Proteomes" id="UP000694888">
    <property type="component" value="Unplaced"/>
</dbReference>
<evidence type="ECO:0000313" key="3">
    <source>
        <dbReference type="RefSeq" id="XP_005097976.2"/>
    </source>
</evidence>
<feature type="domain" description="VWFA" evidence="1">
    <location>
        <begin position="1"/>
        <end position="94"/>
    </location>
</feature>
<reference evidence="3" key="1">
    <citation type="submission" date="2025-08" db="UniProtKB">
        <authorList>
            <consortium name="RefSeq"/>
        </authorList>
    </citation>
    <scope>IDENTIFICATION</scope>
</reference>
<dbReference type="InterPro" id="IPR036465">
    <property type="entry name" value="vWFA_dom_sf"/>
</dbReference>
<dbReference type="PROSITE" id="PS50234">
    <property type="entry name" value="VWFA"/>
    <property type="match status" value="1"/>
</dbReference>
<dbReference type="SUPFAM" id="SSF53300">
    <property type="entry name" value="vWA-like"/>
    <property type="match status" value="1"/>
</dbReference>
<dbReference type="GeneID" id="101857111"/>
<keyword evidence="2" id="KW-1185">Reference proteome</keyword>
<dbReference type="InterPro" id="IPR002035">
    <property type="entry name" value="VWF_A"/>
</dbReference>
<evidence type="ECO:0000313" key="2">
    <source>
        <dbReference type="Proteomes" id="UP000694888"/>
    </source>
</evidence>
<gene>
    <name evidence="3" type="primary">LOC101857111</name>
</gene>
<dbReference type="Pfam" id="PF00092">
    <property type="entry name" value="VWA"/>
    <property type="match status" value="1"/>
</dbReference>
<organism evidence="2 3">
    <name type="scientific">Aplysia californica</name>
    <name type="common">California sea hare</name>
    <dbReference type="NCBI Taxonomy" id="6500"/>
    <lineage>
        <taxon>Eukaryota</taxon>
        <taxon>Metazoa</taxon>
        <taxon>Spiralia</taxon>
        <taxon>Lophotrochozoa</taxon>
        <taxon>Mollusca</taxon>
        <taxon>Gastropoda</taxon>
        <taxon>Heterobranchia</taxon>
        <taxon>Euthyneura</taxon>
        <taxon>Tectipleura</taxon>
        <taxon>Aplysiida</taxon>
        <taxon>Aplysioidea</taxon>
        <taxon>Aplysiidae</taxon>
        <taxon>Aplysia</taxon>
    </lineage>
</organism>
<protein>
    <submittedName>
        <fullName evidence="3">Cartilage matrix protein</fullName>
    </submittedName>
</protein>
<dbReference type="Gene3D" id="3.40.50.410">
    <property type="entry name" value="von Willebrand factor, type A domain"/>
    <property type="match status" value="1"/>
</dbReference>